<feature type="domain" description="Tyr recombinase" evidence="5">
    <location>
        <begin position="160"/>
        <end position="327"/>
    </location>
</feature>
<name>A0A316DSG3_9BACL</name>
<dbReference type="PANTHER" id="PTHR30349">
    <property type="entry name" value="PHAGE INTEGRASE-RELATED"/>
    <property type="match status" value="1"/>
</dbReference>
<gene>
    <name evidence="7" type="ORF">C7459_115150</name>
</gene>
<dbReference type="GO" id="GO:0003677">
    <property type="term" value="F:DNA binding"/>
    <property type="evidence" value="ECO:0007669"/>
    <property type="project" value="UniProtKB-UniRule"/>
</dbReference>
<dbReference type="InterPro" id="IPR013762">
    <property type="entry name" value="Integrase-like_cat_sf"/>
</dbReference>
<dbReference type="InterPro" id="IPR044068">
    <property type="entry name" value="CB"/>
</dbReference>
<accession>A0A316DSG3</accession>
<dbReference type="InterPro" id="IPR050090">
    <property type="entry name" value="Tyrosine_recombinase_XerCD"/>
</dbReference>
<dbReference type="Gene3D" id="1.10.443.10">
    <property type="entry name" value="Intergrase catalytic core"/>
    <property type="match status" value="1"/>
</dbReference>
<comment type="similarity">
    <text evidence="1">Belongs to the 'phage' integrase family.</text>
</comment>
<keyword evidence="2 4" id="KW-0238">DNA-binding</keyword>
<evidence type="ECO:0000256" key="1">
    <source>
        <dbReference type="ARBA" id="ARBA00008857"/>
    </source>
</evidence>
<evidence type="ECO:0000313" key="7">
    <source>
        <dbReference type="EMBL" id="PWK08485.1"/>
    </source>
</evidence>
<dbReference type="InterPro" id="IPR010998">
    <property type="entry name" value="Integrase_recombinase_N"/>
</dbReference>
<comment type="caution">
    <text evidence="7">The sequence shown here is derived from an EMBL/GenBank/DDBJ whole genome shotgun (WGS) entry which is preliminary data.</text>
</comment>
<dbReference type="Pfam" id="PF13102">
    <property type="entry name" value="Phage_int_SAM_5"/>
    <property type="match status" value="1"/>
</dbReference>
<protein>
    <submittedName>
        <fullName evidence="7">Integrase/recombinase XerD</fullName>
    </submittedName>
</protein>
<dbReference type="SUPFAM" id="SSF56349">
    <property type="entry name" value="DNA breaking-rejoining enzymes"/>
    <property type="match status" value="1"/>
</dbReference>
<feature type="domain" description="Core-binding (CB)" evidence="6">
    <location>
        <begin position="36"/>
        <end position="139"/>
    </location>
</feature>
<dbReference type="PROSITE" id="PS51900">
    <property type="entry name" value="CB"/>
    <property type="match status" value="1"/>
</dbReference>
<sequence>MEMDKLETKRPKRKTERTHKALELETNEMLEAVETVTLEQAMNDFIVAKMAERIAPRTLKDYEAHFRYLRGWLADHHPDITFKKITATILREYVTWMTNDKEKFSGHHSKRPKPGVTGLSAMTVNIRIRTLKAFFNWCQGDGLLRVSPAADIKLQKVDEDKIRSFTSAQLKKYIATPDRGTYSGFRDYVIMMTLSDTALRISELLSLMKTDVDFKETCITVRSEEAKTRKSRTVPISKQVAKLLAELIRENEDFGPNANYLFYSVTGRRFTPDGFDERLKLYGEQAGIDEDKRSAHPFRHTFALHWIKRGATPSRCRKSWGTRTCRW</sequence>
<evidence type="ECO:0000256" key="3">
    <source>
        <dbReference type="ARBA" id="ARBA00023172"/>
    </source>
</evidence>
<dbReference type="AlphaFoldDB" id="A0A316DSG3"/>
<dbReference type="Gene3D" id="1.10.150.130">
    <property type="match status" value="1"/>
</dbReference>
<dbReference type="GO" id="GO:0015074">
    <property type="term" value="P:DNA integration"/>
    <property type="evidence" value="ECO:0007669"/>
    <property type="project" value="InterPro"/>
</dbReference>
<evidence type="ECO:0000256" key="2">
    <source>
        <dbReference type="ARBA" id="ARBA00023125"/>
    </source>
</evidence>
<dbReference type="CDD" id="cd00397">
    <property type="entry name" value="DNA_BRE_C"/>
    <property type="match status" value="1"/>
</dbReference>
<dbReference type="InterPro" id="IPR002104">
    <property type="entry name" value="Integrase_catalytic"/>
</dbReference>
<evidence type="ECO:0000259" key="6">
    <source>
        <dbReference type="PROSITE" id="PS51900"/>
    </source>
</evidence>
<dbReference type="PANTHER" id="PTHR30349:SF41">
    <property type="entry name" value="INTEGRASE_RECOMBINASE PROTEIN MJ0367-RELATED"/>
    <property type="match status" value="1"/>
</dbReference>
<dbReference type="Pfam" id="PF00589">
    <property type="entry name" value="Phage_integrase"/>
    <property type="match status" value="1"/>
</dbReference>
<organism evidence="7 8">
    <name type="scientific">Tumebacillus permanentifrigoris</name>
    <dbReference type="NCBI Taxonomy" id="378543"/>
    <lineage>
        <taxon>Bacteria</taxon>
        <taxon>Bacillati</taxon>
        <taxon>Bacillota</taxon>
        <taxon>Bacilli</taxon>
        <taxon>Bacillales</taxon>
        <taxon>Alicyclobacillaceae</taxon>
        <taxon>Tumebacillus</taxon>
    </lineage>
</organism>
<keyword evidence="3" id="KW-0233">DNA recombination</keyword>
<reference evidence="7 8" key="1">
    <citation type="submission" date="2018-05" db="EMBL/GenBank/DDBJ databases">
        <title>Genomic Encyclopedia of Type Strains, Phase IV (KMG-IV): sequencing the most valuable type-strain genomes for metagenomic binning, comparative biology and taxonomic classification.</title>
        <authorList>
            <person name="Goeker M."/>
        </authorList>
    </citation>
    <scope>NUCLEOTIDE SEQUENCE [LARGE SCALE GENOMIC DNA]</scope>
    <source>
        <strain evidence="7 8">DSM 18773</strain>
    </source>
</reference>
<dbReference type="PROSITE" id="PS51898">
    <property type="entry name" value="TYR_RECOMBINASE"/>
    <property type="match status" value="1"/>
</dbReference>
<evidence type="ECO:0000259" key="5">
    <source>
        <dbReference type="PROSITE" id="PS51898"/>
    </source>
</evidence>
<dbReference type="InterPro" id="IPR025269">
    <property type="entry name" value="SAM-like_dom"/>
</dbReference>
<dbReference type="GO" id="GO:0006310">
    <property type="term" value="P:DNA recombination"/>
    <property type="evidence" value="ECO:0007669"/>
    <property type="project" value="UniProtKB-KW"/>
</dbReference>
<dbReference type="EMBL" id="QGGL01000015">
    <property type="protein sequence ID" value="PWK08485.1"/>
    <property type="molecule type" value="Genomic_DNA"/>
</dbReference>
<evidence type="ECO:0000313" key="8">
    <source>
        <dbReference type="Proteomes" id="UP000245634"/>
    </source>
</evidence>
<keyword evidence="8" id="KW-1185">Reference proteome</keyword>
<proteinExistence type="inferred from homology"/>
<dbReference type="InterPro" id="IPR011010">
    <property type="entry name" value="DNA_brk_join_enz"/>
</dbReference>
<evidence type="ECO:0000256" key="4">
    <source>
        <dbReference type="PROSITE-ProRule" id="PRU01248"/>
    </source>
</evidence>
<dbReference type="Proteomes" id="UP000245634">
    <property type="component" value="Unassembled WGS sequence"/>
</dbReference>